<evidence type="ECO:0000313" key="1">
    <source>
        <dbReference type="EMBL" id="GAA0571567.1"/>
    </source>
</evidence>
<proteinExistence type="predicted"/>
<name>A0ABP3PQX5_9ACTN</name>
<reference evidence="2" key="1">
    <citation type="journal article" date="2019" name="Int. J. Syst. Evol. Microbiol.">
        <title>The Global Catalogue of Microorganisms (GCM) 10K type strain sequencing project: providing services to taxonomists for standard genome sequencing and annotation.</title>
        <authorList>
            <consortium name="The Broad Institute Genomics Platform"/>
            <consortium name="The Broad Institute Genome Sequencing Center for Infectious Disease"/>
            <person name="Wu L."/>
            <person name="Ma J."/>
        </authorList>
    </citation>
    <scope>NUCLEOTIDE SEQUENCE [LARGE SCALE GENOMIC DNA]</scope>
    <source>
        <strain evidence="2">JCM 5052</strain>
    </source>
</reference>
<keyword evidence="2" id="KW-1185">Reference proteome</keyword>
<comment type="caution">
    <text evidence="1">The sequence shown here is derived from an EMBL/GenBank/DDBJ whole genome shotgun (WGS) entry which is preliminary data.</text>
</comment>
<organism evidence="1 2">
    <name type="scientific">Streptomyces mordarskii</name>
    <dbReference type="NCBI Taxonomy" id="1226758"/>
    <lineage>
        <taxon>Bacteria</taxon>
        <taxon>Bacillati</taxon>
        <taxon>Actinomycetota</taxon>
        <taxon>Actinomycetes</taxon>
        <taxon>Kitasatosporales</taxon>
        <taxon>Streptomycetaceae</taxon>
        <taxon>Streptomyces</taxon>
    </lineage>
</organism>
<accession>A0ABP3PQX5</accession>
<protein>
    <submittedName>
        <fullName evidence="1">Uncharacterized protein</fullName>
    </submittedName>
</protein>
<dbReference type="Proteomes" id="UP001501576">
    <property type="component" value="Unassembled WGS sequence"/>
</dbReference>
<dbReference type="EMBL" id="BAAABZ010000088">
    <property type="protein sequence ID" value="GAA0571567.1"/>
    <property type="molecule type" value="Genomic_DNA"/>
</dbReference>
<sequence>MRLSGATTVTRQKPVDVVELTCGALSLASLRVFRPDASMSDSVREVTLPGANCRPDT</sequence>
<evidence type="ECO:0000313" key="2">
    <source>
        <dbReference type="Proteomes" id="UP001501576"/>
    </source>
</evidence>
<gene>
    <name evidence="1" type="ORF">GCM10010390_88410</name>
</gene>